<dbReference type="Gene3D" id="1.10.530.10">
    <property type="match status" value="1"/>
</dbReference>
<dbReference type="Pfam" id="PF11860">
    <property type="entry name" value="Muramidase"/>
    <property type="match status" value="1"/>
</dbReference>
<evidence type="ECO:0000259" key="1">
    <source>
        <dbReference type="Pfam" id="PF11860"/>
    </source>
</evidence>
<reference evidence="2" key="1">
    <citation type="submission" date="2023-07" db="EMBL/GenBank/DDBJ databases">
        <authorList>
            <person name="Aktuganov G."/>
            <person name="Boyko T."/>
            <person name="Delegan Y."/>
            <person name="Galimzianova N."/>
            <person name="Gilvanova E."/>
            <person name="Korobov V."/>
            <person name="Kuzmina L."/>
            <person name="Melentiev A."/>
            <person name="Milman P."/>
            <person name="Ryabova A."/>
            <person name="Stupak E."/>
            <person name="Yasakov T."/>
            <person name="Zharikova N."/>
            <person name="Zhurenko E."/>
        </authorList>
    </citation>
    <scope>NUCLEOTIDE SEQUENCE</scope>
    <source>
        <strain evidence="2">IB-739</strain>
    </source>
</reference>
<name>A0ABT8V2S2_9BACL</name>
<evidence type="ECO:0000313" key="2">
    <source>
        <dbReference type="EMBL" id="MDO3675718.1"/>
    </source>
</evidence>
<dbReference type="Proteomes" id="UP001168883">
    <property type="component" value="Unassembled WGS sequence"/>
</dbReference>
<organism evidence="2 3">
    <name type="scientific">Paenibacillus ehimensis</name>
    <dbReference type="NCBI Taxonomy" id="79264"/>
    <lineage>
        <taxon>Bacteria</taxon>
        <taxon>Bacillati</taxon>
        <taxon>Bacillota</taxon>
        <taxon>Bacilli</taxon>
        <taxon>Bacillales</taxon>
        <taxon>Paenibacillaceae</taxon>
        <taxon>Paenibacillus</taxon>
    </lineage>
</organism>
<accession>A0ABT8V2S2</accession>
<protein>
    <submittedName>
        <fullName evidence="2">N-acetylmuramidase domain-containing protein</fullName>
    </submittedName>
</protein>
<dbReference type="EMBL" id="JAUMKJ010000001">
    <property type="protein sequence ID" value="MDO3675718.1"/>
    <property type="molecule type" value="Genomic_DNA"/>
</dbReference>
<keyword evidence="3" id="KW-1185">Reference proteome</keyword>
<sequence length="431" mass="48993">MKWKEPTFGPTPLLRSLMAANARRKAQSFDLEAEQKQLKLVYPEWAKEWLQKYKEAWYIAEASGDKEGMRKAKELADGLRDKLREMEKMPPWAQEQMQKQTVRWMEANEDGNVRVMKAAAEAGNGIREKLEMIDRIKKTSPQDAERLNDLTAKWYAANDKRMVDGKDMSLTPELVEAAKNNYSKEAQTIMAKYPLPMPKPVVPPIAPPANAGVKQPPQTGDRQAIGSIAEFKRKYGGIIQTNAQELGVDANVLAAVILVESSGSGFVDGKLKIRFENHQFVDRAGYKELFTWSSEARWKGHKFRESVKHEWKMVHTGSQMGEYAAFEFAKKLKESAAYEAISMGMGQIMGFNYKQAGYHSAREMFDDFNRGHEQQINGMIHFMRGYNGGKLLKALKNNDLRSFVTQYNGSGQVDAYTEKMEKAMETYRKAG</sequence>
<proteinExistence type="predicted"/>
<feature type="domain" description="N-acetylmuramidase" evidence="1">
    <location>
        <begin position="250"/>
        <end position="427"/>
    </location>
</feature>
<dbReference type="RefSeq" id="WP_302877082.1">
    <property type="nucleotide sequence ID" value="NZ_JAUMKJ010000001.1"/>
</dbReference>
<gene>
    <name evidence="2" type="ORF">Q3C12_01805</name>
</gene>
<evidence type="ECO:0000313" key="3">
    <source>
        <dbReference type="Proteomes" id="UP001168883"/>
    </source>
</evidence>
<dbReference type="InterPro" id="IPR024408">
    <property type="entry name" value="Muramidase"/>
</dbReference>
<comment type="caution">
    <text evidence="2">The sequence shown here is derived from an EMBL/GenBank/DDBJ whole genome shotgun (WGS) entry which is preliminary data.</text>
</comment>